<organism evidence="1 2">
    <name type="scientific">Gordonia rubripertincta</name>
    <name type="common">Rhodococcus corallinus</name>
    <dbReference type="NCBI Taxonomy" id="36822"/>
    <lineage>
        <taxon>Bacteria</taxon>
        <taxon>Bacillati</taxon>
        <taxon>Actinomycetota</taxon>
        <taxon>Actinomycetes</taxon>
        <taxon>Mycobacteriales</taxon>
        <taxon>Gordoniaceae</taxon>
        <taxon>Gordonia</taxon>
    </lineage>
</organism>
<evidence type="ECO:0000313" key="1">
    <source>
        <dbReference type="EMBL" id="MBM7276137.1"/>
    </source>
</evidence>
<dbReference type="Proteomes" id="UP001195196">
    <property type="component" value="Unassembled WGS sequence"/>
</dbReference>
<protein>
    <recommendedName>
        <fullName evidence="3">DUF4145 domain-containing protein</fullName>
    </recommendedName>
</protein>
<name>A0AAW4FY59_GORRU</name>
<dbReference type="RefSeq" id="WP_204717096.1">
    <property type="nucleotide sequence ID" value="NZ_JAFFGU010000001.1"/>
</dbReference>
<proteinExistence type="predicted"/>
<accession>A0AAW4FY59</accession>
<comment type="caution">
    <text evidence="1">The sequence shown here is derived from an EMBL/GenBank/DDBJ whole genome shotgun (WGS) entry which is preliminary data.</text>
</comment>
<evidence type="ECO:0008006" key="3">
    <source>
        <dbReference type="Google" id="ProtNLM"/>
    </source>
</evidence>
<gene>
    <name evidence="1" type="ORF">JTZ10_00045</name>
</gene>
<dbReference type="EMBL" id="JAFFGU010000001">
    <property type="protein sequence ID" value="MBM7276137.1"/>
    <property type="molecule type" value="Genomic_DNA"/>
</dbReference>
<dbReference type="AlphaFoldDB" id="A0AAW4FY59"/>
<reference evidence="1" key="1">
    <citation type="submission" date="2021-02" db="EMBL/GenBank/DDBJ databases">
        <title>Taxonomy, biology and ecology of Rhodococcus bacteria occurring in California pistachio and other woody hosts as revealed by genome sequence analyses.</title>
        <authorList>
            <person name="Riely B."/>
            <person name="Gai Y."/>
        </authorList>
    </citation>
    <scope>NUCLEOTIDE SEQUENCE</scope>
    <source>
        <strain evidence="1">BP-295</strain>
    </source>
</reference>
<sequence length="310" mass="34464">MGSLNCELSPLVFAELYQHLLTDQTRRDELLARLETLNVGLEWLSTMAEAYDAKWRSECRWLTAENVGCSVLDAEHAVVATWILAGLRNTGHSHDYSSELRMSVTERAIREIDDDLPSSLPTALSPAVIGWTLGRVEGAVDGSLPVVPAHPLPDPFVYSAYEGLVEHVIGLPAEVGSLPELAGSATYVRSAGLAEALAGVEGGPQRALDKLMRETSLLTPSNVRTRLQRHWVDFVDRRNVLTHIRADTAGMTFTEATVQSKTWQHLKLTVEGITYFVCHAISGYLYEHMPPPVHGDPWEKFIRRDLEVWE</sequence>
<evidence type="ECO:0000313" key="2">
    <source>
        <dbReference type="Proteomes" id="UP001195196"/>
    </source>
</evidence>